<sequence length="184" mass="21745">MKTKIVYVMAIALFMAGHSSVFAQVKDNREKKEVPTQEQVIKMHVDRAVKALMLDDATAAKFTPVYEKYLTELRECRLAMNCVPGMRRNMFLERDNTPTQLAGMTDADVAKLLKEQFAQSRKMLDVREKYYVEFSKILSQKQILGMYRMERNNVNKFRREFDRRRGQRVGDGYRQRQKDCPFRK</sequence>
<evidence type="ECO:0008006" key="4">
    <source>
        <dbReference type="Google" id="ProtNLM"/>
    </source>
</evidence>
<comment type="caution">
    <text evidence="2">The sequence shown here is derived from an EMBL/GenBank/DDBJ whole genome shotgun (WGS) entry which is preliminary data.</text>
</comment>
<feature type="chain" id="PRO_5030116300" description="Periplasmic heavy metal sensor" evidence="1">
    <location>
        <begin position="24"/>
        <end position="184"/>
    </location>
</feature>
<feature type="signal peptide" evidence="1">
    <location>
        <begin position="1"/>
        <end position="23"/>
    </location>
</feature>
<protein>
    <recommendedName>
        <fullName evidence="4">Periplasmic heavy metal sensor</fullName>
    </recommendedName>
</protein>
<gene>
    <name evidence="2" type="ORF">FNJ60_04410</name>
</gene>
<evidence type="ECO:0000256" key="1">
    <source>
        <dbReference type="SAM" id="SignalP"/>
    </source>
</evidence>
<keyword evidence="3" id="KW-1185">Reference proteome</keyword>
<dbReference type="RefSeq" id="WP_148726932.1">
    <property type="nucleotide sequence ID" value="NZ_CP197398.1"/>
</dbReference>
<name>A0A5D3EG53_9BACE</name>
<keyword evidence="1" id="KW-0732">Signal</keyword>
<dbReference type="AlphaFoldDB" id="A0A5D3EG53"/>
<dbReference type="Proteomes" id="UP000324383">
    <property type="component" value="Unassembled WGS sequence"/>
</dbReference>
<accession>A0A5D3EG53</accession>
<dbReference type="EMBL" id="VKLW01000007">
    <property type="protein sequence ID" value="TYK34506.1"/>
    <property type="molecule type" value="Genomic_DNA"/>
</dbReference>
<evidence type="ECO:0000313" key="3">
    <source>
        <dbReference type="Proteomes" id="UP000324383"/>
    </source>
</evidence>
<proteinExistence type="predicted"/>
<evidence type="ECO:0000313" key="2">
    <source>
        <dbReference type="EMBL" id="TYK34506.1"/>
    </source>
</evidence>
<reference evidence="2 3" key="1">
    <citation type="submission" date="2019-07" db="EMBL/GenBank/DDBJ databases">
        <title>Draft Genome Sequences of Bacteroides pyogenes Strains Isolated from the Uterus Holstein Dairy Cows with Metritis.</title>
        <authorList>
            <person name="Cunha F."/>
            <person name="Galvao K.N."/>
            <person name="Jeon S.J."/>
            <person name="Jeong K.C."/>
        </authorList>
    </citation>
    <scope>NUCLEOTIDE SEQUENCE [LARGE SCALE GENOMIC DNA]</scope>
    <source>
        <strain evidence="2 3">KG-31</strain>
    </source>
</reference>
<organism evidence="2 3">
    <name type="scientific">Bacteroides pyogenes</name>
    <dbReference type="NCBI Taxonomy" id="310300"/>
    <lineage>
        <taxon>Bacteria</taxon>
        <taxon>Pseudomonadati</taxon>
        <taxon>Bacteroidota</taxon>
        <taxon>Bacteroidia</taxon>
        <taxon>Bacteroidales</taxon>
        <taxon>Bacteroidaceae</taxon>
        <taxon>Bacteroides</taxon>
    </lineage>
</organism>